<dbReference type="InterPro" id="IPR016167">
    <property type="entry name" value="FAD-bd_PCMH_sub1"/>
</dbReference>
<organism evidence="7 8">
    <name type="scientific">Rhodosorus marinus</name>
    <dbReference type="NCBI Taxonomy" id="101924"/>
    <lineage>
        <taxon>Eukaryota</taxon>
        <taxon>Rhodophyta</taxon>
        <taxon>Stylonematophyceae</taxon>
        <taxon>Stylonematales</taxon>
        <taxon>Stylonemataceae</taxon>
        <taxon>Rhodosorus</taxon>
    </lineage>
</organism>
<dbReference type="EMBL" id="JAMWBK010000008">
    <property type="protein sequence ID" value="KAJ8902616.1"/>
    <property type="molecule type" value="Genomic_DNA"/>
</dbReference>
<keyword evidence="3" id="KW-0285">Flavoprotein</keyword>
<evidence type="ECO:0000256" key="4">
    <source>
        <dbReference type="ARBA" id="ARBA00022827"/>
    </source>
</evidence>
<keyword evidence="5" id="KW-0560">Oxidoreductase</keyword>
<sequence>MRFLKRLFCGVGKGGENDGENNGEEEKVDMQEAKVVEHKVEKPSDLAELKGLVQGKVLEKGGEGYEEATHCFNCYDPPKKPLAIVQPVTSSDAQKTVKFARNRNLTVSVAGGRHMFDQSSMSGQVVIDLRLMRKVEVDAQNRTAWVDGGCLAVDVDRATQEHDLAAVNGQYYDTGLGGFTLGGGWGLLSAQHGLSVDNLLEVEFVSADGQLRHISEETNAEQMWLARGAGWNLGVVMRMKLQLHPLESFIVDGKKVHGYGGIMMWVMTPENVDKIAHIMKMYIKAKENGEVAPSYNPTLAFATPPPFEGAPAFVVQQTVFGDPQIGEELTKKYFTDFLEPTMSTCRPEDLVEIQDNHTMLFPPGHRYYMSVRPAMEDGFIGNDKAVDDHVRLMMLKRPREVTSAFVFTGEAVLKVPTENTSCTALREGKMLIIAGCMEPAEGDGPSDNMLTAQKWTRKYFKNEFGPTTQLVYYPNFSLWDEEGKGGPAGYRSATRERIMLLKNNLDPDNVFAHTKMA</sequence>
<dbReference type="InterPro" id="IPR016166">
    <property type="entry name" value="FAD-bd_PCMH"/>
</dbReference>
<dbReference type="Gene3D" id="3.30.43.10">
    <property type="entry name" value="Uridine Diphospho-n-acetylenolpyruvylglucosamine Reductase, domain 2"/>
    <property type="match status" value="1"/>
</dbReference>
<feature type="domain" description="FAD-binding PCMH-type" evidence="6">
    <location>
        <begin position="77"/>
        <end position="246"/>
    </location>
</feature>
<dbReference type="Gene3D" id="3.30.465.10">
    <property type="match status" value="1"/>
</dbReference>
<dbReference type="GO" id="GO:0071949">
    <property type="term" value="F:FAD binding"/>
    <property type="evidence" value="ECO:0007669"/>
    <property type="project" value="InterPro"/>
</dbReference>
<dbReference type="Proteomes" id="UP001157974">
    <property type="component" value="Unassembled WGS sequence"/>
</dbReference>
<comment type="caution">
    <text evidence="7">The sequence shown here is derived from an EMBL/GenBank/DDBJ whole genome shotgun (WGS) entry which is preliminary data.</text>
</comment>
<dbReference type="InterPro" id="IPR036318">
    <property type="entry name" value="FAD-bd_PCMH-like_sf"/>
</dbReference>
<proteinExistence type="inferred from homology"/>
<evidence type="ECO:0000256" key="2">
    <source>
        <dbReference type="ARBA" id="ARBA00005466"/>
    </source>
</evidence>
<protein>
    <recommendedName>
        <fullName evidence="6">FAD-binding PCMH-type domain-containing protein</fullName>
    </recommendedName>
</protein>
<evidence type="ECO:0000313" key="7">
    <source>
        <dbReference type="EMBL" id="KAJ8902616.1"/>
    </source>
</evidence>
<dbReference type="InterPro" id="IPR006094">
    <property type="entry name" value="Oxid_FAD_bind_N"/>
</dbReference>
<dbReference type="Pfam" id="PF01565">
    <property type="entry name" value="FAD_binding_4"/>
    <property type="match status" value="1"/>
</dbReference>
<evidence type="ECO:0000313" key="8">
    <source>
        <dbReference type="Proteomes" id="UP001157974"/>
    </source>
</evidence>
<dbReference type="PROSITE" id="PS51387">
    <property type="entry name" value="FAD_PCMH"/>
    <property type="match status" value="1"/>
</dbReference>
<dbReference type="Gene3D" id="3.40.462.20">
    <property type="match status" value="1"/>
</dbReference>
<gene>
    <name evidence="7" type="ORF">NDN08_005936</name>
</gene>
<dbReference type="PANTHER" id="PTHR42973">
    <property type="entry name" value="BINDING OXIDOREDUCTASE, PUTATIVE (AFU_ORTHOLOGUE AFUA_1G17690)-RELATED"/>
    <property type="match status" value="1"/>
</dbReference>
<name>A0AAV8UJD2_9RHOD</name>
<keyword evidence="4" id="KW-0274">FAD</keyword>
<dbReference type="GO" id="GO:0016491">
    <property type="term" value="F:oxidoreductase activity"/>
    <property type="evidence" value="ECO:0007669"/>
    <property type="project" value="UniProtKB-KW"/>
</dbReference>
<dbReference type="SUPFAM" id="SSF56176">
    <property type="entry name" value="FAD-binding/transporter-associated domain-like"/>
    <property type="match status" value="1"/>
</dbReference>
<dbReference type="PANTHER" id="PTHR42973:SF39">
    <property type="entry name" value="FAD-BINDING PCMH-TYPE DOMAIN-CONTAINING PROTEIN"/>
    <property type="match status" value="1"/>
</dbReference>
<comment type="cofactor">
    <cofactor evidence="1">
        <name>FAD</name>
        <dbReference type="ChEBI" id="CHEBI:57692"/>
    </cofactor>
</comment>
<keyword evidence="8" id="KW-1185">Reference proteome</keyword>
<dbReference type="InterPro" id="IPR050416">
    <property type="entry name" value="FAD-linked_Oxidoreductase"/>
</dbReference>
<evidence type="ECO:0000256" key="1">
    <source>
        <dbReference type="ARBA" id="ARBA00001974"/>
    </source>
</evidence>
<accession>A0AAV8UJD2</accession>
<evidence type="ECO:0000256" key="3">
    <source>
        <dbReference type="ARBA" id="ARBA00022630"/>
    </source>
</evidence>
<evidence type="ECO:0000256" key="5">
    <source>
        <dbReference type="ARBA" id="ARBA00023002"/>
    </source>
</evidence>
<reference evidence="7 8" key="1">
    <citation type="journal article" date="2023" name="Nat. Commun.">
        <title>Origin of minicircular mitochondrial genomes in red algae.</title>
        <authorList>
            <person name="Lee Y."/>
            <person name="Cho C.H."/>
            <person name="Lee Y.M."/>
            <person name="Park S.I."/>
            <person name="Yang J.H."/>
            <person name="West J.A."/>
            <person name="Bhattacharya D."/>
            <person name="Yoon H.S."/>
        </authorList>
    </citation>
    <scope>NUCLEOTIDE SEQUENCE [LARGE SCALE GENOMIC DNA]</scope>
    <source>
        <strain evidence="7 8">CCMP1338</strain>
        <tissue evidence="7">Whole cell</tissue>
    </source>
</reference>
<comment type="similarity">
    <text evidence="2">Belongs to the oxygen-dependent FAD-linked oxidoreductase family.</text>
</comment>
<evidence type="ECO:0000259" key="6">
    <source>
        <dbReference type="PROSITE" id="PS51387"/>
    </source>
</evidence>
<dbReference type="InterPro" id="IPR016169">
    <property type="entry name" value="FAD-bd_PCMH_sub2"/>
</dbReference>
<dbReference type="AlphaFoldDB" id="A0AAV8UJD2"/>